<comment type="subcellular location">
    <subcellularLocation>
        <location evidence="1">Cell membrane</location>
        <topology evidence="1">Multi-pass membrane protein</topology>
    </subcellularLocation>
    <subcellularLocation>
        <location evidence="8">Membrane</location>
        <topology evidence="8">Multi-pass membrane protein</topology>
    </subcellularLocation>
</comment>
<dbReference type="InterPro" id="IPR050790">
    <property type="entry name" value="ExbB/TolQ_transport"/>
</dbReference>
<keyword evidence="13" id="KW-1185">Reference proteome</keyword>
<evidence type="ECO:0000256" key="6">
    <source>
        <dbReference type="ARBA" id="ARBA00022989"/>
    </source>
</evidence>
<evidence type="ECO:0000256" key="8">
    <source>
        <dbReference type="RuleBase" id="RU004057"/>
    </source>
</evidence>
<proteinExistence type="inferred from homology"/>
<keyword evidence="3" id="KW-1003">Cell membrane</keyword>
<accession>A0ABT8X3X6</accession>
<keyword evidence="5 8" id="KW-0653">Protein transport</keyword>
<evidence type="ECO:0000313" key="12">
    <source>
        <dbReference type="EMBL" id="MDO5988285.1"/>
    </source>
</evidence>
<evidence type="ECO:0000256" key="5">
    <source>
        <dbReference type="ARBA" id="ARBA00022927"/>
    </source>
</evidence>
<evidence type="ECO:0000256" key="10">
    <source>
        <dbReference type="SAM" id="SignalP"/>
    </source>
</evidence>
<organism evidence="12 13">
    <name type="scientific">Flavivirga amylovorans</name>
    <dbReference type="NCBI Taxonomy" id="870486"/>
    <lineage>
        <taxon>Bacteria</taxon>
        <taxon>Pseudomonadati</taxon>
        <taxon>Bacteroidota</taxon>
        <taxon>Flavobacteriia</taxon>
        <taxon>Flavobacteriales</taxon>
        <taxon>Flavobacteriaceae</taxon>
        <taxon>Flavivirga</taxon>
    </lineage>
</organism>
<dbReference type="InterPro" id="IPR002898">
    <property type="entry name" value="MotA_ExbB_proton_chnl"/>
</dbReference>
<dbReference type="Pfam" id="PF01618">
    <property type="entry name" value="MotA_ExbB"/>
    <property type="match status" value="1"/>
</dbReference>
<gene>
    <name evidence="12" type="ORF">Q4Q39_12795</name>
</gene>
<reference evidence="12" key="1">
    <citation type="submission" date="2023-07" db="EMBL/GenBank/DDBJ databases">
        <title>Two novel species in the genus Flavivirga.</title>
        <authorList>
            <person name="Kwon K."/>
        </authorList>
    </citation>
    <scope>NUCLEOTIDE SEQUENCE</scope>
    <source>
        <strain evidence="12">KACC 14157</strain>
    </source>
</reference>
<evidence type="ECO:0000256" key="9">
    <source>
        <dbReference type="SAM" id="Phobius"/>
    </source>
</evidence>
<evidence type="ECO:0000259" key="11">
    <source>
        <dbReference type="Pfam" id="PF01618"/>
    </source>
</evidence>
<keyword evidence="4 9" id="KW-0812">Transmembrane</keyword>
<keyword evidence="10" id="KW-0732">Signal</keyword>
<evidence type="ECO:0000256" key="7">
    <source>
        <dbReference type="ARBA" id="ARBA00023136"/>
    </source>
</evidence>
<evidence type="ECO:0000256" key="1">
    <source>
        <dbReference type="ARBA" id="ARBA00004651"/>
    </source>
</evidence>
<evidence type="ECO:0000256" key="3">
    <source>
        <dbReference type="ARBA" id="ARBA00022475"/>
    </source>
</evidence>
<name>A0ABT8X3X6_9FLAO</name>
<keyword evidence="2 8" id="KW-0813">Transport</keyword>
<evidence type="ECO:0000313" key="13">
    <source>
        <dbReference type="Proteomes" id="UP001176891"/>
    </source>
</evidence>
<dbReference type="RefSeq" id="WP_303282891.1">
    <property type="nucleotide sequence ID" value="NZ_BAABCZ010000009.1"/>
</dbReference>
<dbReference type="EMBL" id="JAUOEM010000004">
    <property type="protein sequence ID" value="MDO5988285.1"/>
    <property type="molecule type" value="Genomic_DNA"/>
</dbReference>
<feature type="transmembrane region" description="Helical" evidence="9">
    <location>
        <begin position="66"/>
        <end position="89"/>
    </location>
</feature>
<dbReference type="PANTHER" id="PTHR30625:SF15">
    <property type="entry name" value="BIOPOLYMER TRANSPORT PROTEIN EXBB"/>
    <property type="match status" value="1"/>
</dbReference>
<protein>
    <submittedName>
        <fullName evidence="12">MotA/TolQ/ExbB proton channel family protein</fullName>
    </submittedName>
</protein>
<feature type="transmembrane region" description="Helical" evidence="9">
    <location>
        <begin position="210"/>
        <end position="233"/>
    </location>
</feature>
<feature type="domain" description="MotA/TolQ/ExbB proton channel" evidence="11">
    <location>
        <begin position="124"/>
        <end position="244"/>
    </location>
</feature>
<dbReference type="Proteomes" id="UP001176891">
    <property type="component" value="Unassembled WGS sequence"/>
</dbReference>
<keyword evidence="6 9" id="KW-1133">Transmembrane helix</keyword>
<comment type="caution">
    <text evidence="12">The sequence shown here is derived from an EMBL/GenBank/DDBJ whole genome shotgun (WGS) entry which is preliminary data.</text>
</comment>
<feature type="chain" id="PRO_5045959366" evidence="10">
    <location>
        <begin position="22"/>
        <end position="259"/>
    </location>
</feature>
<feature type="signal peptide" evidence="10">
    <location>
        <begin position="1"/>
        <end position="21"/>
    </location>
</feature>
<dbReference type="PANTHER" id="PTHR30625">
    <property type="entry name" value="PROTEIN TOLQ"/>
    <property type="match status" value="1"/>
</dbReference>
<evidence type="ECO:0000256" key="4">
    <source>
        <dbReference type="ARBA" id="ARBA00022692"/>
    </source>
</evidence>
<evidence type="ECO:0000256" key="2">
    <source>
        <dbReference type="ARBA" id="ARBA00022448"/>
    </source>
</evidence>
<comment type="similarity">
    <text evidence="8">Belongs to the exbB/tolQ family.</text>
</comment>
<feature type="transmembrane region" description="Helical" evidence="9">
    <location>
        <begin position="166"/>
        <end position="190"/>
    </location>
</feature>
<sequence>MKRLFSILAITGMVAFGTTNATTIANTNTAVTTVNTTQETAEEGAAAEETLGFHQELKKRFIEGGAGFMGIVLLCLILGLAIAIERIIFLNLSTTNTKKLTQSVEDALSSGGVEAAKEVCRNTKGPIASIYYQGLDRTDEGIEAAEKAVVAYGGVQMGQLEKNVSWISLFIALAPMLGFMGTVIGMIQAFDKIEAAGDMQPSLVAGGIKVALLTTVFGLIVAIILQIFYNYIIAKIDSIVNDMEDASITLMDLLIRNKK</sequence>
<keyword evidence="7 9" id="KW-0472">Membrane</keyword>